<accession>A0A0H2S072</accession>
<evidence type="ECO:0000256" key="1">
    <source>
        <dbReference type="SAM" id="Coils"/>
    </source>
</evidence>
<sequence length="427" mass="48211">MLYFPPPSDDGVPPPYENDTPPPAPIRQTTSREPVEREIERGISQGTQIAGSDLQSENHMPVDRVDTQQALIDKLVSELHEVKKQLKEKEDAYDSLKEHYNLESILHNQREAELRALVSPFVRGDEVTAEEISRSFQDLNRQMLEIAQTCSDPVRLQDKFGKPKEKDRLHKPEDPRFTNEMSTNLQIVLGGELLRSIALSNALEDQLLVQYAMQSIVCLFVKLSYQTYPFSCSRKAGTIGKTVFLNYLRMHEKESQAITSLWRSLTSEHFTSADSSKEVQEYLRLSIVQYFARVLFVAGVHEDYRPLVQYCNVTIGPKAREICASVAKFAQTLKERVFSTDYVLTAPSFEDKFDASTMKSRHIVPEAIERSSGEKILCTTELGLLRRTKLKGASGGNGLIEKNVIQKATIVFEWEMYALGSPGATAA</sequence>
<protein>
    <submittedName>
        <fullName evidence="3">Uncharacterized protein</fullName>
    </submittedName>
</protein>
<keyword evidence="4" id="KW-1185">Reference proteome</keyword>
<evidence type="ECO:0000313" key="4">
    <source>
        <dbReference type="Proteomes" id="UP000053477"/>
    </source>
</evidence>
<dbReference type="EMBL" id="KQ085934">
    <property type="protein sequence ID" value="KLO15143.1"/>
    <property type="molecule type" value="Genomic_DNA"/>
</dbReference>
<dbReference type="Proteomes" id="UP000053477">
    <property type="component" value="Unassembled WGS sequence"/>
</dbReference>
<evidence type="ECO:0000313" key="3">
    <source>
        <dbReference type="EMBL" id="KLO15143.1"/>
    </source>
</evidence>
<reference evidence="3 4" key="1">
    <citation type="submission" date="2015-04" db="EMBL/GenBank/DDBJ databases">
        <title>Complete genome sequence of Schizopora paradoxa KUC8140, a cosmopolitan wood degrader in East Asia.</title>
        <authorList>
            <consortium name="DOE Joint Genome Institute"/>
            <person name="Min B."/>
            <person name="Park H."/>
            <person name="Jang Y."/>
            <person name="Kim J.-J."/>
            <person name="Kim K.H."/>
            <person name="Pangilinan J."/>
            <person name="Lipzen A."/>
            <person name="Riley R."/>
            <person name="Grigoriev I.V."/>
            <person name="Spatafora J.W."/>
            <person name="Choi I.-G."/>
        </authorList>
    </citation>
    <scope>NUCLEOTIDE SEQUENCE [LARGE SCALE GENOMIC DNA]</scope>
    <source>
        <strain evidence="3 4">KUC8140</strain>
    </source>
</reference>
<dbReference type="OrthoDB" id="3222645at2759"/>
<proteinExistence type="predicted"/>
<feature type="compositionally biased region" description="Pro residues" evidence="2">
    <location>
        <begin position="1"/>
        <end position="25"/>
    </location>
</feature>
<organism evidence="3 4">
    <name type="scientific">Schizopora paradoxa</name>
    <dbReference type="NCBI Taxonomy" id="27342"/>
    <lineage>
        <taxon>Eukaryota</taxon>
        <taxon>Fungi</taxon>
        <taxon>Dikarya</taxon>
        <taxon>Basidiomycota</taxon>
        <taxon>Agaricomycotina</taxon>
        <taxon>Agaricomycetes</taxon>
        <taxon>Hymenochaetales</taxon>
        <taxon>Schizoporaceae</taxon>
        <taxon>Schizopora</taxon>
    </lineage>
</organism>
<dbReference type="InParanoid" id="A0A0H2S072"/>
<dbReference type="AlphaFoldDB" id="A0A0H2S072"/>
<name>A0A0H2S072_9AGAM</name>
<gene>
    <name evidence="3" type="ORF">SCHPADRAFT_888766</name>
</gene>
<feature type="region of interest" description="Disordered" evidence="2">
    <location>
        <begin position="1"/>
        <end position="38"/>
    </location>
</feature>
<keyword evidence="1" id="KW-0175">Coiled coil</keyword>
<evidence type="ECO:0000256" key="2">
    <source>
        <dbReference type="SAM" id="MobiDB-lite"/>
    </source>
</evidence>
<feature type="coiled-coil region" evidence="1">
    <location>
        <begin position="65"/>
        <end position="99"/>
    </location>
</feature>